<evidence type="ECO:0000313" key="2">
    <source>
        <dbReference type="Proteomes" id="UP001163324"/>
    </source>
</evidence>
<protein>
    <submittedName>
        <fullName evidence="1">Uncharacterized protein</fullName>
    </submittedName>
</protein>
<name>A0ACC0V3S3_9HYPO</name>
<sequence length="267" mass="27909">MRFLITGAARGIGRGLARNLLGAGHRVLLVDVDAKELEHTAELLRRSHRCDEDFDTCLADVSDPAQVRQAAGAARRLFAGALDCLVNNAAYMGAGGVGGTKLEDLSLEEWRRSLDVNLTGPMLMTQACLPLLRASGDGEGNGGGCVVHVSSTRARQSEPGNEAYSTTKAGLVGLAQSMAVSLGPEVRCNAVLPGWIDVGDECAEADGRGAAWGQELSAGDHAWHPTGRVGDVGDVARAVLYLAESKGVTGVEMVVDGGVSRKMVYPE</sequence>
<dbReference type="Proteomes" id="UP001163324">
    <property type="component" value="Chromosome 4"/>
</dbReference>
<keyword evidence="2" id="KW-1185">Reference proteome</keyword>
<reference evidence="1" key="1">
    <citation type="submission" date="2022-10" db="EMBL/GenBank/DDBJ databases">
        <title>Complete Genome of Trichothecium roseum strain YXFP-22015, a Plant Pathogen Isolated from Citrus.</title>
        <authorList>
            <person name="Wang Y."/>
            <person name="Zhu L."/>
        </authorList>
    </citation>
    <scope>NUCLEOTIDE SEQUENCE</scope>
    <source>
        <strain evidence="1">YXFP-22015</strain>
    </source>
</reference>
<accession>A0ACC0V3S3</accession>
<organism evidence="1 2">
    <name type="scientific">Trichothecium roseum</name>
    <dbReference type="NCBI Taxonomy" id="47278"/>
    <lineage>
        <taxon>Eukaryota</taxon>
        <taxon>Fungi</taxon>
        <taxon>Dikarya</taxon>
        <taxon>Ascomycota</taxon>
        <taxon>Pezizomycotina</taxon>
        <taxon>Sordariomycetes</taxon>
        <taxon>Hypocreomycetidae</taxon>
        <taxon>Hypocreales</taxon>
        <taxon>Hypocreales incertae sedis</taxon>
        <taxon>Trichothecium</taxon>
    </lineage>
</organism>
<evidence type="ECO:0000313" key="1">
    <source>
        <dbReference type="EMBL" id="KAI9900806.1"/>
    </source>
</evidence>
<dbReference type="EMBL" id="CM047943">
    <property type="protein sequence ID" value="KAI9900806.1"/>
    <property type="molecule type" value="Genomic_DNA"/>
</dbReference>
<gene>
    <name evidence="1" type="ORF">N3K66_005068</name>
</gene>
<proteinExistence type="predicted"/>
<comment type="caution">
    <text evidence="1">The sequence shown here is derived from an EMBL/GenBank/DDBJ whole genome shotgun (WGS) entry which is preliminary data.</text>
</comment>